<sequence length="368" mass="40681">MQLKARGPTKLDLRGSPRKIGFQHGLQLQRQIKDQISVYEEMFSFTSQVSWETVKDYAREFQVTLQRLTPDLYSEMEGIAEGAGLDVLDIVALNCRSELALELYTNVADGCTSVSWKKSENSRLLAQNWDWTSLVSGNIVLMSVEREGKPKVYMVTEAGVVGKIGFNSAGVGVGLNAIKARPCETSKLPIHVALRLCLESTSVDQALSTISKLGGLASAQYIVLADNERSLGLELSPLGDFVLEEDDNGIVTHTNHFIANRSIGDEPWQPDSDTRLRRVQQLCSELMDDGVHGKHATPAILRDRIFSDMYNMPNSICRQADLTRHPTMRSSTLFNIVMNLEPDNLRAEVVIGQPGSGIESSVVTMPWA</sequence>
<accession>A0A2I1DHC1</accession>
<dbReference type="InterPro" id="IPR047801">
    <property type="entry name" value="Peptidase_C45"/>
</dbReference>
<dbReference type="GeneID" id="36544075"/>
<dbReference type="Pfam" id="PF03417">
    <property type="entry name" value="AAT"/>
    <property type="match status" value="1"/>
</dbReference>
<feature type="domain" description="Peptidase C45 hydrolase" evidence="1">
    <location>
        <begin position="119"/>
        <end position="354"/>
    </location>
</feature>
<dbReference type="AlphaFoldDB" id="A0A2I1DHC1"/>
<organism evidence="2 3">
    <name type="scientific">Aspergillus campestris (strain IBT 28561)</name>
    <dbReference type="NCBI Taxonomy" id="1392248"/>
    <lineage>
        <taxon>Eukaryota</taxon>
        <taxon>Fungi</taxon>
        <taxon>Dikarya</taxon>
        <taxon>Ascomycota</taxon>
        <taxon>Pezizomycotina</taxon>
        <taxon>Eurotiomycetes</taxon>
        <taxon>Eurotiomycetidae</taxon>
        <taxon>Eurotiales</taxon>
        <taxon>Aspergillaceae</taxon>
        <taxon>Aspergillus</taxon>
        <taxon>Aspergillus subgen. Circumdati</taxon>
    </lineage>
</organism>
<dbReference type="PANTHER" id="PTHR34180:SF1">
    <property type="entry name" value="BETA-ALANYL-DOPAMINE_CARCININE HYDROLASE"/>
    <property type="match status" value="1"/>
</dbReference>
<dbReference type="Gene3D" id="3.60.60.10">
    <property type="entry name" value="Penicillin V Acylase, Chain A"/>
    <property type="match status" value="1"/>
</dbReference>
<dbReference type="RefSeq" id="XP_024697868.1">
    <property type="nucleotide sequence ID" value="XM_024836551.1"/>
</dbReference>
<gene>
    <name evidence="2" type="ORF">P168DRAFT_287333</name>
</gene>
<evidence type="ECO:0000259" key="1">
    <source>
        <dbReference type="Pfam" id="PF03417"/>
    </source>
</evidence>
<reference evidence="2" key="1">
    <citation type="submission" date="2016-12" db="EMBL/GenBank/DDBJ databases">
        <title>The genomes of Aspergillus section Nigri reveals drivers in fungal speciation.</title>
        <authorList>
            <consortium name="DOE Joint Genome Institute"/>
            <person name="Vesth T.C."/>
            <person name="Nybo J."/>
            <person name="Theobald S."/>
            <person name="Brandl J."/>
            <person name="Frisvad J.C."/>
            <person name="Nielsen K.F."/>
            <person name="Lyhne E.K."/>
            <person name="Kogle M.E."/>
            <person name="Kuo A."/>
            <person name="Riley R."/>
            <person name="Clum A."/>
            <person name="Nolan M."/>
            <person name="Lipzen A."/>
            <person name="Salamov A."/>
            <person name="Henrissat B."/>
            <person name="Wiebenga A."/>
            <person name="De vries R.P."/>
            <person name="Grigoriev I.V."/>
            <person name="Mortensen U.H."/>
            <person name="Andersen M.R."/>
            <person name="Baker S.E."/>
        </authorList>
    </citation>
    <scope>NUCLEOTIDE SEQUENCE</scope>
    <source>
        <strain evidence="2">IBT 28561</strain>
    </source>
</reference>
<keyword evidence="3" id="KW-1185">Reference proteome</keyword>
<proteinExistence type="predicted"/>
<dbReference type="EMBL" id="MSFM01000001">
    <property type="protein sequence ID" value="PKY09274.1"/>
    <property type="molecule type" value="Genomic_DNA"/>
</dbReference>
<dbReference type="GO" id="GO:0016746">
    <property type="term" value="F:acyltransferase activity"/>
    <property type="evidence" value="ECO:0007669"/>
    <property type="project" value="UniProtKB-KW"/>
</dbReference>
<dbReference type="NCBIfam" id="NF040521">
    <property type="entry name" value="C45_proenzyme"/>
    <property type="match status" value="1"/>
</dbReference>
<dbReference type="OrthoDB" id="189997at2759"/>
<dbReference type="PANTHER" id="PTHR34180">
    <property type="entry name" value="PEPTIDASE C45"/>
    <property type="match status" value="1"/>
</dbReference>
<dbReference type="Gene3D" id="1.10.10.2120">
    <property type="match status" value="1"/>
</dbReference>
<dbReference type="VEuPathDB" id="FungiDB:P168DRAFT_287333"/>
<dbReference type="InterPro" id="IPR005079">
    <property type="entry name" value="Peptidase_C45_hydrolase"/>
</dbReference>
<dbReference type="Proteomes" id="UP000234254">
    <property type="component" value="Unassembled WGS sequence"/>
</dbReference>
<evidence type="ECO:0000313" key="2">
    <source>
        <dbReference type="EMBL" id="PKY09274.1"/>
    </source>
</evidence>
<comment type="caution">
    <text evidence="2">The sequence shown here is derived from an EMBL/GenBank/DDBJ whole genome shotgun (WGS) entry which is preliminary data.</text>
</comment>
<protein>
    <submittedName>
        <fullName evidence="2">Acyl-CoA:6-aminopenicillanic-acid-acyltransferase</fullName>
    </submittedName>
</protein>
<dbReference type="InterPro" id="IPR047794">
    <property type="entry name" value="C45_proenzyme-like"/>
</dbReference>
<name>A0A2I1DHC1_ASPC2</name>
<evidence type="ECO:0000313" key="3">
    <source>
        <dbReference type="Proteomes" id="UP000234254"/>
    </source>
</evidence>